<dbReference type="PANTHER" id="PTHR30153:SF2">
    <property type="entry name" value="REPLICATIVE DNA HELICASE"/>
    <property type="match status" value="1"/>
</dbReference>
<evidence type="ECO:0000256" key="1">
    <source>
        <dbReference type="ARBA" id="ARBA00008428"/>
    </source>
</evidence>
<dbReference type="InterPro" id="IPR007694">
    <property type="entry name" value="DNA_helicase_DnaB-like_C"/>
</dbReference>
<comment type="similarity">
    <text evidence="1 12">Belongs to the helicase family. DnaB subfamily.</text>
</comment>
<feature type="compositionally biased region" description="Acidic residues" evidence="13">
    <location>
        <begin position="454"/>
        <end position="467"/>
    </location>
</feature>
<dbReference type="PANTHER" id="PTHR30153">
    <property type="entry name" value="REPLICATIVE DNA HELICASE DNAB"/>
    <property type="match status" value="1"/>
</dbReference>
<keyword evidence="6 12" id="KW-0347">Helicase</keyword>
<evidence type="ECO:0000256" key="5">
    <source>
        <dbReference type="ARBA" id="ARBA00022801"/>
    </source>
</evidence>
<evidence type="ECO:0000256" key="13">
    <source>
        <dbReference type="SAM" id="MobiDB-lite"/>
    </source>
</evidence>
<keyword evidence="4 12" id="KW-0547">Nucleotide-binding</keyword>
<evidence type="ECO:0000256" key="4">
    <source>
        <dbReference type="ARBA" id="ARBA00022741"/>
    </source>
</evidence>
<evidence type="ECO:0000256" key="6">
    <source>
        <dbReference type="ARBA" id="ARBA00022806"/>
    </source>
</evidence>
<evidence type="ECO:0000313" key="15">
    <source>
        <dbReference type="EMBL" id="MFC1850421.1"/>
    </source>
</evidence>
<protein>
    <recommendedName>
        <fullName evidence="11 12">Replicative DNA helicase</fullName>
        <ecNumber evidence="11 12">5.6.2.3</ecNumber>
    </recommendedName>
</protein>
<dbReference type="Gene3D" id="1.10.860.10">
    <property type="entry name" value="DNAb Helicase, Chain A"/>
    <property type="match status" value="1"/>
</dbReference>
<evidence type="ECO:0000256" key="11">
    <source>
        <dbReference type="NCBIfam" id="TIGR00665"/>
    </source>
</evidence>
<sequence length="467" mass="52533">MADSDVSKPLPHNIEAERAVLGALLLDNDSLNIALELIVIDDFYLTAHSLIYSLMIDLYEMEQSFDVITLTNKLNQEKKLKSVGGAGYLASLLEAVPTAANIAYHAEIVAQKSLSRQVLTLGNAVVHECYDDSESISSILDRVEKQFFDLGERRIKSNVVHIKEVIKDNFDKLDKLYQRQEQITGIPSGFSDLDELTSGFQNSDLIIVAARPSVGKTSFLLNVAEYVTVREKKPALFFSLEMSNESVANRLLCSIARIDSQKMRTGFLSRDDWSLLKDASDDLYKSPLYIDDTPGMTVLELRAKARRMKALHNIQIIFVDYLQLMKGIHAKPESRQQEISQISGALKALAKELDIPVLVCSQLSRDIEKRREKEPKLSDLRESGSIEQDGDVIGFLHRASEDEDFSIDGQSNIIQFVLGKQRNGPTGIFKLVFIKKYTRFQSMSRSQQQPPIESDMDEEFDADVAPF</sequence>
<dbReference type="GO" id="GO:0016787">
    <property type="term" value="F:hydrolase activity"/>
    <property type="evidence" value="ECO:0007669"/>
    <property type="project" value="UniProtKB-KW"/>
</dbReference>
<reference evidence="15 16" key="1">
    <citation type="submission" date="2024-09" db="EMBL/GenBank/DDBJ databases">
        <title>Laminarin stimulates single cell rates of sulfate reduction while oxygen inhibits transcriptomic activity in coastal marine sediment.</title>
        <authorList>
            <person name="Lindsay M."/>
            <person name="Orcutt B."/>
            <person name="Emerson D."/>
            <person name="Stepanauskas R."/>
            <person name="D'Angelo T."/>
        </authorList>
    </citation>
    <scope>NUCLEOTIDE SEQUENCE [LARGE SCALE GENOMIC DNA]</scope>
    <source>
        <strain evidence="15">SAG AM-311-K15</strain>
    </source>
</reference>
<evidence type="ECO:0000256" key="3">
    <source>
        <dbReference type="ARBA" id="ARBA00022705"/>
    </source>
</evidence>
<feature type="domain" description="SF4 helicase" evidence="14">
    <location>
        <begin position="179"/>
        <end position="447"/>
    </location>
</feature>
<evidence type="ECO:0000259" key="14">
    <source>
        <dbReference type="PROSITE" id="PS51199"/>
    </source>
</evidence>
<dbReference type="GO" id="GO:0003678">
    <property type="term" value="F:DNA helicase activity"/>
    <property type="evidence" value="ECO:0007669"/>
    <property type="project" value="UniProtKB-EC"/>
</dbReference>
<organism evidence="15 16">
    <name type="scientific">candidate division CSSED10-310 bacterium</name>
    <dbReference type="NCBI Taxonomy" id="2855610"/>
    <lineage>
        <taxon>Bacteria</taxon>
        <taxon>Bacteria division CSSED10-310</taxon>
    </lineage>
</organism>
<dbReference type="InterPro" id="IPR007692">
    <property type="entry name" value="DNA_helicase_DnaB"/>
</dbReference>
<gene>
    <name evidence="15" type="primary">dnaB</name>
    <name evidence="15" type="ORF">ACFL27_09550</name>
</gene>
<dbReference type="SUPFAM" id="SSF48024">
    <property type="entry name" value="N-terminal domain of DnaB helicase"/>
    <property type="match status" value="1"/>
</dbReference>
<dbReference type="InterPro" id="IPR016136">
    <property type="entry name" value="DNA_helicase_N/primase_C"/>
</dbReference>
<dbReference type="Pfam" id="PF03796">
    <property type="entry name" value="DnaB_C"/>
    <property type="match status" value="1"/>
</dbReference>
<dbReference type="InterPro" id="IPR007693">
    <property type="entry name" value="DNA_helicase_DnaB-like_N"/>
</dbReference>
<keyword evidence="2 12" id="KW-0639">Primosome</keyword>
<keyword evidence="5 12" id="KW-0378">Hydrolase</keyword>
<evidence type="ECO:0000256" key="7">
    <source>
        <dbReference type="ARBA" id="ARBA00022840"/>
    </source>
</evidence>
<evidence type="ECO:0000256" key="9">
    <source>
        <dbReference type="ARBA" id="ARBA00023235"/>
    </source>
</evidence>
<proteinExistence type="inferred from homology"/>
<dbReference type="NCBIfam" id="NF004384">
    <property type="entry name" value="PRK05748.1"/>
    <property type="match status" value="1"/>
</dbReference>
<keyword evidence="7 12" id="KW-0067">ATP-binding</keyword>
<dbReference type="CDD" id="cd00984">
    <property type="entry name" value="DnaB_C"/>
    <property type="match status" value="1"/>
</dbReference>
<dbReference type="Proteomes" id="UP001594351">
    <property type="component" value="Unassembled WGS sequence"/>
</dbReference>
<dbReference type="InterPro" id="IPR036185">
    <property type="entry name" value="DNA_heli_DnaB-like_N_sf"/>
</dbReference>
<dbReference type="SUPFAM" id="SSF52540">
    <property type="entry name" value="P-loop containing nucleoside triphosphate hydrolases"/>
    <property type="match status" value="1"/>
</dbReference>
<feature type="region of interest" description="Disordered" evidence="13">
    <location>
        <begin position="444"/>
        <end position="467"/>
    </location>
</feature>
<dbReference type="EC" id="5.6.2.3" evidence="11 12"/>
<evidence type="ECO:0000256" key="2">
    <source>
        <dbReference type="ARBA" id="ARBA00022515"/>
    </source>
</evidence>
<evidence type="ECO:0000256" key="12">
    <source>
        <dbReference type="RuleBase" id="RU362085"/>
    </source>
</evidence>
<dbReference type="Pfam" id="PF00772">
    <property type="entry name" value="DnaB"/>
    <property type="match status" value="1"/>
</dbReference>
<dbReference type="Gene3D" id="3.40.50.300">
    <property type="entry name" value="P-loop containing nucleotide triphosphate hydrolases"/>
    <property type="match status" value="1"/>
</dbReference>
<accession>A0ABV6YW44</accession>
<keyword evidence="8 12" id="KW-0238">DNA-binding</keyword>
<comment type="catalytic activity">
    <reaction evidence="10 12">
        <text>ATP + H2O = ADP + phosphate + H(+)</text>
        <dbReference type="Rhea" id="RHEA:13065"/>
        <dbReference type="ChEBI" id="CHEBI:15377"/>
        <dbReference type="ChEBI" id="CHEBI:15378"/>
        <dbReference type="ChEBI" id="CHEBI:30616"/>
        <dbReference type="ChEBI" id="CHEBI:43474"/>
        <dbReference type="ChEBI" id="CHEBI:456216"/>
        <dbReference type="EC" id="5.6.2.3"/>
    </reaction>
</comment>
<comment type="function">
    <text evidence="12">The main replicative DNA helicase, it participates in initiation and elongation during chromosome replication. Travels ahead of the DNA replisome, separating dsDNA into templates for DNA synthesis. A processive ATP-dependent 5'-3' DNA helicase it has DNA-dependent ATPase activity.</text>
</comment>
<keyword evidence="9" id="KW-0413">Isomerase</keyword>
<keyword evidence="3 12" id="KW-0235">DNA replication</keyword>
<dbReference type="InterPro" id="IPR027417">
    <property type="entry name" value="P-loop_NTPase"/>
</dbReference>
<name>A0ABV6YW44_UNCC1</name>
<dbReference type="NCBIfam" id="TIGR00665">
    <property type="entry name" value="DnaB"/>
    <property type="match status" value="1"/>
</dbReference>
<evidence type="ECO:0000256" key="8">
    <source>
        <dbReference type="ARBA" id="ARBA00023125"/>
    </source>
</evidence>
<keyword evidence="16" id="KW-1185">Reference proteome</keyword>
<dbReference type="EMBL" id="JBHPBY010000098">
    <property type="protein sequence ID" value="MFC1850421.1"/>
    <property type="molecule type" value="Genomic_DNA"/>
</dbReference>
<comment type="caution">
    <text evidence="15">The sequence shown here is derived from an EMBL/GenBank/DDBJ whole genome shotgun (WGS) entry which is preliminary data.</text>
</comment>
<dbReference type="PROSITE" id="PS51199">
    <property type="entry name" value="SF4_HELICASE"/>
    <property type="match status" value="1"/>
</dbReference>
<evidence type="ECO:0000313" key="16">
    <source>
        <dbReference type="Proteomes" id="UP001594351"/>
    </source>
</evidence>
<evidence type="ECO:0000256" key="10">
    <source>
        <dbReference type="ARBA" id="ARBA00048954"/>
    </source>
</evidence>